<dbReference type="Gene3D" id="1.20.120.530">
    <property type="entry name" value="GntR ligand-binding domain-like"/>
    <property type="match status" value="1"/>
</dbReference>
<dbReference type="SMART" id="SM00345">
    <property type="entry name" value="HTH_GNTR"/>
    <property type="match status" value="1"/>
</dbReference>
<dbReference type="PRINTS" id="PR00037">
    <property type="entry name" value="HTHLACR"/>
</dbReference>
<dbReference type="PROSITE" id="PS50949">
    <property type="entry name" value="HTH_GNTR"/>
    <property type="match status" value="1"/>
</dbReference>
<evidence type="ECO:0000313" key="9">
    <source>
        <dbReference type="Proteomes" id="UP000262878"/>
    </source>
</evidence>
<dbReference type="InterPro" id="IPR036388">
    <property type="entry name" value="WH-like_DNA-bd_sf"/>
</dbReference>
<dbReference type="PANTHER" id="PTHR43537">
    <property type="entry name" value="TRANSCRIPTIONAL REGULATOR, GNTR FAMILY"/>
    <property type="match status" value="1"/>
</dbReference>
<keyword evidence="4" id="KW-0804">Transcription</keyword>
<dbReference type="SMART" id="SM00895">
    <property type="entry name" value="FCD"/>
    <property type="match status" value="1"/>
</dbReference>
<protein>
    <recommendedName>
        <fullName evidence="6">Pyruvate dehydrogenase complex repressor</fullName>
    </recommendedName>
</protein>
<dbReference type="SUPFAM" id="SSF46785">
    <property type="entry name" value="Winged helix' DNA-binding domain"/>
    <property type="match status" value="1"/>
</dbReference>
<dbReference type="InterPro" id="IPR008920">
    <property type="entry name" value="TF_FadR/GntR_C"/>
</dbReference>
<dbReference type="CDD" id="cd07377">
    <property type="entry name" value="WHTH_GntR"/>
    <property type="match status" value="1"/>
</dbReference>
<comment type="caution">
    <text evidence="8">The sequence shown here is derived from an EMBL/GenBank/DDBJ whole genome shotgun (WGS) entry which is preliminary data.</text>
</comment>
<keyword evidence="8" id="KW-0670">Pyruvate</keyword>
<dbReference type="Proteomes" id="UP000262878">
    <property type="component" value="Unassembled WGS sequence"/>
</dbReference>
<evidence type="ECO:0000256" key="3">
    <source>
        <dbReference type="ARBA" id="ARBA00023125"/>
    </source>
</evidence>
<evidence type="ECO:0000256" key="6">
    <source>
        <dbReference type="ARBA" id="ARBA00039592"/>
    </source>
</evidence>
<dbReference type="Pfam" id="PF07729">
    <property type="entry name" value="FCD"/>
    <property type="match status" value="1"/>
</dbReference>
<dbReference type="GO" id="GO:0003677">
    <property type="term" value="F:DNA binding"/>
    <property type="evidence" value="ECO:0007669"/>
    <property type="project" value="UniProtKB-KW"/>
</dbReference>
<keyword evidence="1" id="KW-0678">Repressor</keyword>
<evidence type="ECO:0000313" key="8">
    <source>
        <dbReference type="EMBL" id="HAR55461.1"/>
    </source>
</evidence>
<keyword evidence="2" id="KW-0805">Transcription regulation</keyword>
<dbReference type="InterPro" id="IPR011711">
    <property type="entry name" value="GntR_C"/>
</dbReference>
<feature type="domain" description="HTH gntR-type" evidence="7">
    <location>
        <begin position="9"/>
        <end position="77"/>
    </location>
</feature>
<dbReference type="NCBIfam" id="NF007001">
    <property type="entry name" value="PRK09464.1"/>
    <property type="match status" value="1"/>
</dbReference>
<dbReference type="Pfam" id="PF00392">
    <property type="entry name" value="GntR"/>
    <property type="match status" value="1"/>
</dbReference>
<evidence type="ECO:0000256" key="1">
    <source>
        <dbReference type="ARBA" id="ARBA00022491"/>
    </source>
</evidence>
<dbReference type="InterPro" id="IPR000524">
    <property type="entry name" value="Tscrpt_reg_HTH_GntR"/>
</dbReference>
<dbReference type="GO" id="GO:0003700">
    <property type="term" value="F:DNA-binding transcription factor activity"/>
    <property type="evidence" value="ECO:0007669"/>
    <property type="project" value="InterPro"/>
</dbReference>
<dbReference type="EMBL" id="DMUP01000037">
    <property type="protein sequence ID" value="HAR55461.1"/>
    <property type="molecule type" value="Genomic_DNA"/>
</dbReference>
<dbReference type="PRINTS" id="PR00035">
    <property type="entry name" value="HTHGNTR"/>
</dbReference>
<evidence type="ECO:0000256" key="4">
    <source>
        <dbReference type="ARBA" id="ARBA00023163"/>
    </source>
</evidence>
<reference evidence="8 9" key="1">
    <citation type="journal article" date="2018" name="Nat. Biotechnol.">
        <title>A standardized bacterial taxonomy based on genome phylogeny substantially revises the tree of life.</title>
        <authorList>
            <person name="Parks D.H."/>
            <person name="Chuvochina M."/>
            <person name="Waite D.W."/>
            <person name="Rinke C."/>
            <person name="Skarshewski A."/>
            <person name="Chaumeil P.A."/>
            <person name="Hugenholtz P."/>
        </authorList>
    </citation>
    <scope>NUCLEOTIDE SEQUENCE [LARGE SCALE GENOMIC DNA]</scope>
    <source>
        <strain evidence="8">UBA9360</strain>
    </source>
</reference>
<evidence type="ECO:0000259" key="7">
    <source>
        <dbReference type="PROSITE" id="PS50949"/>
    </source>
</evidence>
<gene>
    <name evidence="8" type="ORF">DCR58_01605</name>
</gene>
<keyword evidence="3" id="KW-0238">DNA-binding</keyword>
<dbReference type="Gene3D" id="1.10.10.10">
    <property type="entry name" value="Winged helix-like DNA-binding domain superfamily/Winged helix DNA-binding domain"/>
    <property type="match status" value="1"/>
</dbReference>
<accession>A0A348WLP9</accession>
<dbReference type="SUPFAM" id="SSF48008">
    <property type="entry name" value="GntR ligand-binding domain-like"/>
    <property type="match status" value="1"/>
</dbReference>
<evidence type="ECO:0000256" key="2">
    <source>
        <dbReference type="ARBA" id="ARBA00023015"/>
    </source>
</evidence>
<dbReference type="STRING" id="314276.OS145_05110"/>
<proteinExistence type="predicted"/>
<name>A0A348WLP9_9GAMM</name>
<evidence type="ECO:0000256" key="5">
    <source>
        <dbReference type="ARBA" id="ARBA00037357"/>
    </source>
</evidence>
<organism evidence="8 9">
    <name type="scientific">Idiomarina baltica</name>
    <dbReference type="NCBI Taxonomy" id="190892"/>
    <lineage>
        <taxon>Bacteria</taxon>
        <taxon>Pseudomonadati</taxon>
        <taxon>Pseudomonadota</taxon>
        <taxon>Gammaproteobacteria</taxon>
        <taxon>Alteromonadales</taxon>
        <taxon>Idiomarinaceae</taxon>
        <taxon>Idiomarina</taxon>
    </lineage>
</organism>
<dbReference type="AlphaFoldDB" id="A0A348WLP9"/>
<dbReference type="PANTHER" id="PTHR43537:SF34">
    <property type="entry name" value="PYRUVATE DEHYDROGENASE COMPLEX REPRESSOR"/>
    <property type="match status" value="1"/>
</dbReference>
<comment type="function">
    <text evidence="5">Transcriptional repressor for the pyruvate dehydrogenase complex genes aceEF and lpd.</text>
</comment>
<dbReference type="RefSeq" id="WP_006956747.1">
    <property type="nucleotide sequence ID" value="NZ_DBGH01000106.1"/>
</dbReference>
<dbReference type="InterPro" id="IPR001034">
    <property type="entry name" value="DeoR_HTH"/>
</dbReference>
<sequence>MPFERIKVAKISDQIVSQIEAMIVDGRFEAGQKLPAERELAQQFSVSRQSLREAIQKLEAKGLLERRHGGGTFVTDSVNESVTTPLFELLAKHPESQFDLLEFRHALEGISSFYAALRGTDADLDRIEFSINSIMDSQTRAIDEQVQSLVNFYLRIAEASHNVVLLHVVQGMRELLAENIKQNLEVLANNPSVVEQLNQHRLQIAKAIINGQPEQARDACHQHLSYIEQALMEMTKEQSRIRRSLRRS</sequence>
<dbReference type="InterPro" id="IPR036390">
    <property type="entry name" value="WH_DNA-bd_sf"/>
</dbReference>